<evidence type="ECO:0000313" key="2">
    <source>
        <dbReference type="Proteomes" id="UP001139171"/>
    </source>
</evidence>
<gene>
    <name evidence="1" type="ORF">LPW36_02095</name>
</gene>
<proteinExistence type="predicted"/>
<comment type="caution">
    <text evidence="1">The sequence shown here is derived from an EMBL/GenBank/DDBJ whole genome shotgun (WGS) entry which is preliminary data.</text>
</comment>
<dbReference type="AlphaFoldDB" id="A0A9X1SJG5"/>
<keyword evidence="2" id="KW-1185">Reference proteome</keyword>
<dbReference type="RefSeq" id="WP_230607844.1">
    <property type="nucleotide sequence ID" value="NZ_JAJNAG010000002.1"/>
</dbReference>
<protein>
    <submittedName>
        <fullName evidence="1">Uncharacterized protein</fullName>
    </submittedName>
</protein>
<dbReference type="Proteomes" id="UP001139171">
    <property type="component" value="Unassembled WGS sequence"/>
</dbReference>
<organism evidence="1 2">
    <name type="scientific">Limnobaculum eriocheiris</name>
    <dbReference type="NCBI Taxonomy" id="2897391"/>
    <lineage>
        <taxon>Bacteria</taxon>
        <taxon>Pseudomonadati</taxon>
        <taxon>Pseudomonadota</taxon>
        <taxon>Gammaproteobacteria</taxon>
        <taxon>Enterobacterales</taxon>
        <taxon>Budviciaceae</taxon>
        <taxon>Limnobaculum</taxon>
    </lineage>
</organism>
<evidence type="ECO:0000313" key="1">
    <source>
        <dbReference type="EMBL" id="MCD1124836.1"/>
    </source>
</evidence>
<name>A0A9X1SJG5_9GAMM</name>
<sequence>MREFIEQAPAAGTVIIDDGTDFTKIWSWRINAAARARTKSCYVPPPKKEQVAEVRTITIGEKPKSTLGEIELSGNIISTEELKSIPYNGNFDGRHFLSAIAGKTLSCREMLDLLNRDYPGHCLTISKIKSRMATLNMSPHASCRLTKGSNRTNRYTLICVTKDFLNQACKLQAAARG</sequence>
<dbReference type="EMBL" id="JAJNAG010000002">
    <property type="protein sequence ID" value="MCD1124836.1"/>
    <property type="molecule type" value="Genomic_DNA"/>
</dbReference>
<reference evidence="1" key="1">
    <citation type="submission" date="2021-11" db="EMBL/GenBank/DDBJ databases">
        <title>Jinshanibacter sp. isolated from one year old Eriocheir sinensis.</title>
        <authorList>
            <person name="Li J.-Y."/>
            <person name="He W."/>
            <person name="Gao T.-H."/>
        </authorList>
    </citation>
    <scope>NUCLEOTIDE SEQUENCE</scope>
    <source>
        <strain evidence="1">LJY008</strain>
    </source>
</reference>
<accession>A0A9X1SJG5</accession>